<feature type="compositionally biased region" description="Basic and acidic residues" evidence="1">
    <location>
        <begin position="9"/>
        <end position="19"/>
    </location>
</feature>
<evidence type="ECO:0008006" key="6">
    <source>
        <dbReference type="Google" id="ProtNLM"/>
    </source>
</evidence>
<feature type="domain" description="At2g23090-like zinc-binding" evidence="3">
    <location>
        <begin position="35"/>
        <end position="68"/>
    </location>
</feature>
<evidence type="ECO:0000256" key="1">
    <source>
        <dbReference type="SAM" id="MobiDB-lite"/>
    </source>
</evidence>
<dbReference type="OrthoDB" id="370932at2759"/>
<dbReference type="Pfam" id="PF04419">
    <property type="entry name" value="SERF-like_N"/>
    <property type="match status" value="1"/>
</dbReference>
<evidence type="ECO:0000259" key="2">
    <source>
        <dbReference type="Pfam" id="PF04419"/>
    </source>
</evidence>
<dbReference type="InterPro" id="IPR007513">
    <property type="entry name" value="SERF-like_N"/>
</dbReference>
<evidence type="ECO:0000313" key="5">
    <source>
        <dbReference type="Proteomes" id="UP001056384"/>
    </source>
</evidence>
<dbReference type="Gene3D" id="4.10.1050.10">
    <property type="entry name" value="At2g23090-like"/>
    <property type="match status" value="1"/>
</dbReference>
<dbReference type="EMBL" id="CP099419">
    <property type="protein sequence ID" value="USW49345.1"/>
    <property type="molecule type" value="Genomic_DNA"/>
</dbReference>
<dbReference type="Pfam" id="PF12907">
    <property type="entry name" value="zf-met2"/>
    <property type="match status" value="1"/>
</dbReference>
<sequence>MGNGAKAQQKRERNAKDTASKGSQLKANAAAKTIKCKVCFQDFQSTAKKPALEQHADSKHSKKYEDCFAE</sequence>
<reference evidence="4" key="1">
    <citation type="submission" date="2022-06" db="EMBL/GenBank/DDBJ databases">
        <title>Complete genome sequences of two strains of the flax pathogen Septoria linicola.</title>
        <authorList>
            <person name="Lapalu N."/>
            <person name="Simon A."/>
            <person name="Demenou B."/>
            <person name="Paumier D."/>
            <person name="Guillot M.-P."/>
            <person name="Gout L."/>
            <person name="Valade R."/>
        </authorList>
    </citation>
    <scope>NUCLEOTIDE SEQUENCE</scope>
    <source>
        <strain evidence="4">SE15195</strain>
    </source>
</reference>
<dbReference type="SUPFAM" id="SSF118359">
    <property type="entry name" value="Expressed protein At2g23090/F21P24.15"/>
    <property type="match status" value="1"/>
</dbReference>
<feature type="region of interest" description="Disordered" evidence="1">
    <location>
        <begin position="1"/>
        <end position="28"/>
    </location>
</feature>
<name>A0A9Q9AMW1_9PEZI</name>
<evidence type="ECO:0000259" key="3">
    <source>
        <dbReference type="Pfam" id="PF12907"/>
    </source>
</evidence>
<protein>
    <recommendedName>
        <fullName evidence="6">DUF1909-domain-containing protein</fullName>
    </recommendedName>
</protein>
<evidence type="ECO:0000313" key="4">
    <source>
        <dbReference type="EMBL" id="USW49345.1"/>
    </source>
</evidence>
<dbReference type="Proteomes" id="UP001056384">
    <property type="component" value="Chromosome 2"/>
</dbReference>
<dbReference type="InterPro" id="IPR039713">
    <property type="entry name" value="At2g23090-like"/>
</dbReference>
<dbReference type="InterPro" id="IPR039438">
    <property type="entry name" value="At2g23090-like_Znf"/>
</dbReference>
<keyword evidence="5" id="KW-1185">Reference proteome</keyword>
<gene>
    <name evidence="4" type="ORF">Slin15195_G026640</name>
</gene>
<dbReference type="InterPro" id="IPR026939">
    <property type="entry name" value="ZNF706/At2g23090_sf"/>
</dbReference>
<feature type="region of interest" description="Disordered" evidence="1">
    <location>
        <begin position="49"/>
        <end position="70"/>
    </location>
</feature>
<feature type="domain" description="Small EDRK-rich factor-like N-terminal" evidence="2">
    <location>
        <begin position="1"/>
        <end position="32"/>
    </location>
</feature>
<organism evidence="4 5">
    <name type="scientific">Septoria linicola</name>
    <dbReference type="NCBI Taxonomy" id="215465"/>
    <lineage>
        <taxon>Eukaryota</taxon>
        <taxon>Fungi</taxon>
        <taxon>Dikarya</taxon>
        <taxon>Ascomycota</taxon>
        <taxon>Pezizomycotina</taxon>
        <taxon>Dothideomycetes</taxon>
        <taxon>Dothideomycetidae</taxon>
        <taxon>Mycosphaerellales</taxon>
        <taxon>Mycosphaerellaceae</taxon>
        <taxon>Septoria</taxon>
    </lineage>
</organism>
<dbReference type="AlphaFoldDB" id="A0A9Q9AMW1"/>
<dbReference type="PANTHER" id="PTHR33788">
    <property type="entry name" value="OS07G0114300 PROTEIN"/>
    <property type="match status" value="1"/>
</dbReference>
<proteinExistence type="predicted"/>
<accession>A0A9Q9AMW1</accession>
<feature type="compositionally biased region" description="Basic and acidic residues" evidence="1">
    <location>
        <begin position="50"/>
        <end position="70"/>
    </location>
</feature>
<dbReference type="PANTHER" id="PTHR33788:SF1">
    <property type="entry name" value="ZINC-BINDING PROTEIN"/>
    <property type="match status" value="1"/>
</dbReference>